<dbReference type="EMBL" id="MN586040">
    <property type="protein sequence ID" value="QGJ95057.1"/>
    <property type="molecule type" value="Genomic_DNA"/>
</dbReference>
<dbReference type="GeneID" id="64766904"/>
<dbReference type="RefSeq" id="YP_010059672.1">
    <property type="nucleotide sequence ID" value="NC_054726.1"/>
</dbReference>
<dbReference type="Proteomes" id="UP000423065">
    <property type="component" value="Segment"/>
</dbReference>
<protein>
    <submittedName>
        <fullName evidence="1">Uncharacterized protein</fullName>
    </submittedName>
</protein>
<evidence type="ECO:0000313" key="1">
    <source>
        <dbReference type="EMBL" id="QGJ95057.1"/>
    </source>
</evidence>
<organism evidence="1 2">
    <name type="scientific">Gordonia phage Stormageddon</name>
    <dbReference type="NCBI Taxonomy" id="2656541"/>
    <lineage>
        <taxon>Viruses</taxon>
        <taxon>Duplodnaviria</taxon>
        <taxon>Heunggongvirae</taxon>
        <taxon>Uroviricota</taxon>
        <taxon>Caudoviricetes</taxon>
        <taxon>Stormageddonvirus</taxon>
        <taxon>Stormageddonvirus Stormageddon</taxon>
    </lineage>
</organism>
<gene>
    <name evidence="1" type="primary">197</name>
    <name evidence="1" type="ORF">SEA_STORMAGEDDON_197</name>
</gene>
<reference evidence="1 2" key="1">
    <citation type="submission" date="2019-10" db="EMBL/GenBank/DDBJ databases">
        <authorList>
            <person name="Garlena R.A."/>
            <person name="Russell D.A."/>
            <person name="Pope W.H."/>
            <person name="Jacobs-Sera D."/>
            <person name="Hatfull G.F."/>
        </authorList>
    </citation>
    <scope>NUCLEOTIDE SEQUENCE [LARGE SCALE GENOMIC DNA]</scope>
</reference>
<name>A0A649VRC4_9CAUD</name>
<dbReference type="KEGG" id="vg:64766904"/>
<proteinExistence type="predicted"/>
<keyword evidence="2" id="KW-1185">Reference proteome</keyword>
<accession>A0A649VRC4</accession>
<sequence>MPALRSVGPVPVSGNGLVTRGTADAMLTGMVGHDVLASKVDAAVAPYAQKSYVDTQDGLLATKAQVDAGDALLMPTSWKNAANGVCGLSGTDLPTARVPRVPVLPTIFQRSWYYNDFTPLAANVGAEGEIVILNASMQLPSNDPSVYYRFMCFGNFEGWALSGSAPYNNLSGKPVFRVYVNGYLCGYGAGRNGAGSAAPSPVPVTPVADNLGHVPGTGWTNSTATVRVTIASAFASTMVKYDPTPQTLLTIIVVSA</sequence>
<evidence type="ECO:0000313" key="2">
    <source>
        <dbReference type="Proteomes" id="UP000423065"/>
    </source>
</evidence>